<feature type="region of interest" description="Disordered" evidence="1">
    <location>
        <begin position="1"/>
        <end position="116"/>
    </location>
</feature>
<name>A0A0F9TKD8_9ZZZZ</name>
<dbReference type="EMBL" id="LAZR01000312">
    <property type="protein sequence ID" value="KKN75322.1"/>
    <property type="molecule type" value="Genomic_DNA"/>
</dbReference>
<feature type="compositionally biased region" description="Acidic residues" evidence="1">
    <location>
        <begin position="58"/>
        <end position="75"/>
    </location>
</feature>
<feature type="compositionally biased region" description="Polar residues" evidence="1">
    <location>
        <begin position="1"/>
        <end position="16"/>
    </location>
</feature>
<feature type="compositionally biased region" description="Acidic residues" evidence="1">
    <location>
        <begin position="26"/>
        <end position="36"/>
    </location>
</feature>
<protein>
    <submittedName>
        <fullName evidence="2">Uncharacterized protein</fullName>
    </submittedName>
</protein>
<evidence type="ECO:0000256" key="1">
    <source>
        <dbReference type="SAM" id="MobiDB-lite"/>
    </source>
</evidence>
<organism evidence="2">
    <name type="scientific">marine sediment metagenome</name>
    <dbReference type="NCBI Taxonomy" id="412755"/>
    <lineage>
        <taxon>unclassified sequences</taxon>
        <taxon>metagenomes</taxon>
        <taxon>ecological metagenomes</taxon>
    </lineage>
</organism>
<proteinExistence type="predicted"/>
<sequence length="197" mass="22030">MSIENNAHPQDSSLFSENPLANLPETIEDDQEEESSEQNFELPEYAFAAAESSNEGSDASEEDIQSTENSVEESTELVPEQNFELPEAYSYDDLDDEFGGEGGPPGFRQMFDPKGRSDLTKMTETPPRMILPLVRAKIIDAAYDEERIARGESLLSIFVTEFDKRMISKDRKGRLEAVELIRGLHKGDGTDEEEASL</sequence>
<feature type="compositionally biased region" description="Acidic residues" evidence="1">
    <location>
        <begin position="90"/>
        <end position="99"/>
    </location>
</feature>
<evidence type="ECO:0000313" key="2">
    <source>
        <dbReference type="EMBL" id="KKN75322.1"/>
    </source>
</evidence>
<gene>
    <name evidence="2" type="ORF">LCGC14_0381740</name>
</gene>
<comment type="caution">
    <text evidence="2">The sequence shown here is derived from an EMBL/GenBank/DDBJ whole genome shotgun (WGS) entry which is preliminary data.</text>
</comment>
<dbReference type="AlphaFoldDB" id="A0A0F9TKD8"/>
<accession>A0A0F9TKD8</accession>
<reference evidence="2" key="1">
    <citation type="journal article" date="2015" name="Nature">
        <title>Complex archaea that bridge the gap between prokaryotes and eukaryotes.</title>
        <authorList>
            <person name="Spang A."/>
            <person name="Saw J.H."/>
            <person name="Jorgensen S.L."/>
            <person name="Zaremba-Niedzwiedzka K."/>
            <person name="Martijn J."/>
            <person name="Lind A.E."/>
            <person name="van Eijk R."/>
            <person name="Schleper C."/>
            <person name="Guy L."/>
            <person name="Ettema T.J."/>
        </authorList>
    </citation>
    <scope>NUCLEOTIDE SEQUENCE</scope>
</reference>